<sequence length="50" mass="5647">MANPAATFCIENDGEYQIRKNSDGSEYGVCILTDGTEVDAWDYLRSHFEN</sequence>
<dbReference type="InterPro" id="IPR005590">
    <property type="entry name" value="DUF333"/>
</dbReference>
<comment type="caution">
    <text evidence="1">The sequence shown here is derived from an EMBL/GenBank/DDBJ whole genome shotgun (WGS) entry which is preliminary data.</text>
</comment>
<dbReference type="PANTHER" id="PTHR38008">
    <property type="entry name" value="HEMOLYSIN-RELATED"/>
    <property type="match status" value="1"/>
</dbReference>
<evidence type="ECO:0000313" key="1">
    <source>
        <dbReference type="EMBL" id="NVO54490.1"/>
    </source>
</evidence>
<dbReference type="EMBL" id="JABXWT010000001">
    <property type="protein sequence ID" value="NVO54490.1"/>
    <property type="molecule type" value="Genomic_DNA"/>
</dbReference>
<protein>
    <submittedName>
        <fullName evidence="1">DUF333 domain-containing protein</fullName>
    </submittedName>
</protein>
<organism evidence="1 2">
    <name type="scientific">Ruegeria haliotis</name>
    <dbReference type="NCBI Taxonomy" id="2747601"/>
    <lineage>
        <taxon>Bacteria</taxon>
        <taxon>Pseudomonadati</taxon>
        <taxon>Pseudomonadota</taxon>
        <taxon>Alphaproteobacteria</taxon>
        <taxon>Rhodobacterales</taxon>
        <taxon>Roseobacteraceae</taxon>
        <taxon>Ruegeria</taxon>
    </lineage>
</organism>
<dbReference type="PANTHER" id="PTHR38008:SF2">
    <property type="entry name" value="HEMOLYSIN"/>
    <property type="match status" value="1"/>
</dbReference>
<gene>
    <name evidence="1" type="ORF">HW561_01640</name>
</gene>
<keyword evidence="2" id="KW-1185">Reference proteome</keyword>
<name>A0ABX2PK45_9RHOB</name>
<evidence type="ECO:0000313" key="2">
    <source>
        <dbReference type="Proteomes" id="UP000630805"/>
    </source>
</evidence>
<accession>A0ABX2PK45</accession>
<proteinExistence type="predicted"/>
<reference evidence="1 2" key="1">
    <citation type="submission" date="2020-06" db="EMBL/GenBank/DDBJ databases">
        <authorList>
            <person name="Cao W.R."/>
        </authorList>
    </citation>
    <scope>NUCLEOTIDE SEQUENCE [LARGE SCALE GENOMIC DNA]</scope>
    <source>
        <strain evidence="1 2">B1Z28</strain>
    </source>
</reference>
<dbReference type="Pfam" id="PF03891">
    <property type="entry name" value="DUF333"/>
    <property type="match status" value="1"/>
</dbReference>
<dbReference type="Proteomes" id="UP000630805">
    <property type="component" value="Unassembled WGS sequence"/>
</dbReference>